<evidence type="ECO:0000256" key="1">
    <source>
        <dbReference type="SAM" id="SignalP"/>
    </source>
</evidence>
<dbReference type="AlphaFoldDB" id="A0A0L6JVK0"/>
<dbReference type="STRING" id="398512.Bccel_5130"/>
<name>A0A0L6JVK0_9FIRM</name>
<sequence precursor="true">MKKIIIAVLTCILLVAMFLTNPDKTDFNSWIVKKSLENRTSDVSMLYMFAPSSDFFDSYSNRNNFYLFSTYTVNANNNVYHYIGIFKLFLMLPI</sequence>
<keyword evidence="3" id="KW-1185">Reference proteome</keyword>
<reference evidence="3" key="1">
    <citation type="submission" date="2015-07" db="EMBL/GenBank/DDBJ databases">
        <title>Near-Complete Genome Sequence of the Cellulolytic Bacterium Bacteroides (Pseudobacteroides) cellulosolvens ATCC 35603.</title>
        <authorList>
            <person name="Dassa B."/>
            <person name="Utturkar S.M."/>
            <person name="Klingeman D.M."/>
            <person name="Hurt R.A."/>
            <person name="Keller M."/>
            <person name="Xu J."/>
            <person name="Reddy Y.H.K."/>
            <person name="Borovok I."/>
            <person name="Grinberg I.R."/>
            <person name="Lamed R."/>
            <person name="Zhivin O."/>
            <person name="Bayer E.A."/>
            <person name="Brown S.D."/>
        </authorList>
    </citation>
    <scope>NUCLEOTIDE SEQUENCE [LARGE SCALE GENOMIC DNA]</scope>
    <source>
        <strain evidence="3">DSM 2933</strain>
    </source>
</reference>
<proteinExistence type="predicted"/>
<gene>
    <name evidence="2" type="ORF">Bccel_5130</name>
</gene>
<dbReference type="Proteomes" id="UP000036923">
    <property type="component" value="Unassembled WGS sequence"/>
</dbReference>
<keyword evidence="1" id="KW-0732">Signal</keyword>
<protein>
    <recommendedName>
        <fullName evidence="4">DUF4359 domain-containing protein</fullName>
    </recommendedName>
</protein>
<organism evidence="2 3">
    <name type="scientific">Pseudobacteroides cellulosolvens ATCC 35603 = DSM 2933</name>
    <dbReference type="NCBI Taxonomy" id="398512"/>
    <lineage>
        <taxon>Bacteria</taxon>
        <taxon>Bacillati</taxon>
        <taxon>Bacillota</taxon>
        <taxon>Clostridia</taxon>
        <taxon>Eubacteriales</taxon>
        <taxon>Oscillospiraceae</taxon>
        <taxon>Pseudobacteroides</taxon>
    </lineage>
</organism>
<feature type="chain" id="PRO_5039185455" description="DUF4359 domain-containing protein" evidence="1">
    <location>
        <begin position="22"/>
        <end position="94"/>
    </location>
</feature>
<comment type="caution">
    <text evidence="2">The sequence shown here is derived from an EMBL/GenBank/DDBJ whole genome shotgun (WGS) entry which is preliminary data.</text>
</comment>
<dbReference type="OrthoDB" id="2878657at2"/>
<evidence type="ECO:0000313" key="2">
    <source>
        <dbReference type="EMBL" id="KNY29853.1"/>
    </source>
</evidence>
<evidence type="ECO:0000313" key="3">
    <source>
        <dbReference type="Proteomes" id="UP000036923"/>
    </source>
</evidence>
<feature type="signal peptide" evidence="1">
    <location>
        <begin position="1"/>
        <end position="21"/>
    </location>
</feature>
<evidence type="ECO:0008006" key="4">
    <source>
        <dbReference type="Google" id="ProtNLM"/>
    </source>
</evidence>
<accession>A0A0L6JVK0</accession>
<dbReference type="RefSeq" id="WP_036945768.1">
    <property type="nucleotide sequence ID" value="NZ_JQKC01000075.1"/>
</dbReference>
<dbReference type="EMBL" id="LGTC01000001">
    <property type="protein sequence ID" value="KNY29853.1"/>
    <property type="molecule type" value="Genomic_DNA"/>
</dbReference>